<organism evidence="3 4">
    <name type="scientific">Streptomyces hokutonensis</name>
    <dbReference type="NCBI Taxonomy" id="1306990"/>
    <lineage>
        <taxon>Bacteria</taxon>
        <taxon>Bacillati</taxon>
        <taxon>Actinomycetota</taxon>
        <taxon>Actinomycetes</taxon>
        <taxon>Kitasatosporales</taxon>
        <taxon>Streptomycetaceae</taxon>
        <taxon>Streptomyces</taxon>
    </lineage>
</organism>
<comment type="caution">
    <text evidence="3">The sequence shown here is derived from an EMBL/GenBank/DDBJ whole genome shotgun (WGS) entry which is preliminary data.</text>
</comment>
<evidence type="ECO:0000256" key="2">
    <source>
        <dbReference type="SAM" id="MobiDB-lite"/>
    </source>
</evidence>
<protein>
    <submittedName>
        <fullName evidence="3">Uncharacterized protein</fullName>
    </submittedName>
</protein>
<sequence>MVWALLRESSGVWFGLGDAELSVTSVMTLVEEREAAARVQAEELRVEAERVLAELAEAEALLERRVIARAELAETLAGRDAMLEEGAAPVVEATTAAIAPVAGSVVPRWYAGATVLALSADYRRIVELVEAEPGAGEGISAKELAGRLGLAAVPAKTEGVRSKARRLAGRGWVTALPSGRFTPREPTVPARAGAGMPSGRGGGS</sequence>
<name>A0ABW6ML69_9ACTN</name>
<evidence type="ECO:0000313" key="4">
    <source>
        <dbReference type="Proteomes" id="UP001601303"/>
    </source>
</evidence>
<keyword evidence="4" id="KW-1185">Reference proteome</keyword>
<feature type="region of interest" description="Disordered" evidence="2">
    <location>
        <begin position="178"/>
        <end position="204"/>
    </location>
</feature>
<accession>A0ABW6ML69</accession>
<evidence type="ECO:0000256" key="1">
    <source>
        <dbReference type="SAM" id="Coils"/>
    </source>
</evidence>
<dbReference type="EMBL" id="JBIAHM010000042">
    <property type="protein sequence ID" value="MFE9606880.1"/>
    <property type="molecule type" value="Genomic_DNA"/>
</dbReference>
<evidence type="ECO:0000313" key="3">
    <source>
        <dbReference type="EMBL" id="MFE9606880.1"/>
    </source>
</evidence>
<gene>
    <name evidence="3" type="ORF">ACFYNQ_51165</name>
</gene>
<dbReference type="RefSeq" id="WP_388115719.1">
    <property type="nucleotide sequence ID" value="NZ_JBIAHM010000042.1"/>
</dbReference>
<proteinExistence type="predicted"/>
<feature type="coiled-coil region" evidence="1">
    <location>
        <begin position="38"/>
        <end position="65"/>
    </location>
</feature>
<reference evidence="3 4" key="1">
    <citation type="submission" date="2024-10" db="EMBL/GenBank/DDBJ databases">
        <title>The Natural Products Discovery Center: Release of the First 8490 Sequenced Strains for Exploring Actinobacteria Biosynthetic Diversity.</title>
        <authorList>
            <person name="Kalkreuter E."/>
            <person name="Kautsar S.A."/>
            <person name="Yang D."/>
            <person name="Bader C.D."/>
            <person name="Teijaro C.N."/>
            <person name="Fluegel L."/>
            <person name="Davis C.M."/>
            <person name="Simpson J.R."/>
            <person name="Lauterbach L."/>
            <person name="Steele A.D."/>
            <person name="Gui C."/>
            <person name="Meng S."/>
            <person name="Li G."/>
            <person name="Viehrig K."/>
            <person name="Ye F."/>
            <person name="Su P."/>
            <person name="Kiefer A.F."/>
            <person name="Nichols A."/>
            <person name="Cepeda A.J."/>
            <person name="Yan W."/>
            <person name="Fan B."/>
            <person name="Jiang Y."/>
            <person name="Adhikari A."/>
            <person name="Zheng C.-J."/>
            <person name="Schuster L."/>
            <person name="Cowan T.M."/>
            <person name="Smanski M.J."/>
            <person name="Chevrette M.G."/>
            <person name="De Carvalho L.P.S."/>
            <person name="Shen B."/>
        </authorList>
    </citation>
    <scope>NUCLEOTIDE SEQUENCE [LARGE SCALE GENOMIC DNA]</scope>
    <source>
        <strain evidence="3 4">NPDC006488</strain>
    </source>
</reference>
<keyword evidence="1" id="KW-0175">Coiled coil</keyword>
<dbReference type="Proteomes" id="UP001601303">
    <property type="component" value="Unassembled WGS sequence"/>
</dbReference>